<comment type="similarity">
    <text evidence="1">Belongs to the paxM FAD-dependent monooxygenase family.</text>
</comment>
<dbReference type="Gene3D" id="3.50.50.60">
    <property type="entry name" value="FAD/NAD(P)-binding domain"/>
    <property type="match status" value="1"/>
</dbReference>
<dbReference type="InterPro" id="IPR050493">
    <property type="entry name" value="FAD-dep_Monooxygenase_BioMet"/>
</dbReference>
<name>A0A4R0RJ83_9APHY</name>
<feature type="domain" description="FAD-binding" evidence="7">
    <location>
        <begin position="9"/>
        <end position="360"/>
    </location>
</feature>
<evidence type="ECO:0000313" key="9">
    <source>
        <dbReference type="Proteomes" id="UP000292702"/>
    </source>
</evidence>
<keyword evidence="4" id="KW-0560">Oxidoreductase</keyword>
<protein>
    <recommendedName>
        <fullName evidence="7">FAD-binding domain-containing protein</fullName>
    </recommendedName>
</protein>
<dbReference type="PANTHER" id="PTHR13789:SF147">
    <property type="entry name" value="PUTATIVE (AFU_ORTHOLOGUE AFUA_2G01950)-RELATED"/>
    <property type="match status" value="1"/>
</dbReference>
<dbReference type="InterPro" id="IPR036188">
    <property type="entry name" value="FAD/NAD-bd_sf"/>
</dbReference>
<keyword evidence="9" id="KW-1185">Reference proteome</keyword>
<comment type="caution">
    <text evidence="8">The sequence shown here is derived from an EMBL/GenBank/DDBJ whole genome shotgun (WGS) entry which is preliminary data.</text>
</comment>
<evidence type="ECO:0000256" key="3">
    <source>
        <dbReference type="ARBA" id="ARBA00022827"/>
    </source>
</evidence>
<dbReference type="Pfam" id="PF01494">
    <property type="entry name" value="FAD_binding_3"/>
    <property type="match status" value="1"/>
</dbReference>
<dbReference type="GO" id="GO:0071949">
    <property type="term" value="F:FAD binding"/>
    <property type="evidence" value="ECO:0007669"/>
    <property type="project" value="InterPro"/>
</dbReference>
<accession>A0A4R0RJ83</accession>
<dbReference type="Proteomes" id="UP000292702">
    <property type="component" value="Unassembled WGS sequence"/>
</dbReference>
<dbReference type="PANTHER" id="PTHR13789">
    <property type="entry name" value="MONOOXYGENASE"/>
    <property type="match status" value="1"/>
</dbReference>
<feature type="chain" id="PRO_5020434153" description="FAD-binding domain-containing protein" evidence="6">
    <location>
        <begin position="22"/>
        <end position="428"/>
    </location>
</feature>
<dbReference type="PRINTS" id="PR00420">
    <property type="entry name" value="RNGMNOXGNASE"/>
</dbReference>
<dbReference type="InterPro" id="IPR002938">
    <property type="entry name" value="FAD-bd"/>
</dbReference>
<proteinExistence type="inferred from homology"/>
<evidence type="ECO:0000256" key="6">
    <source>
        <dbReference type="SAM" id="SignalP"/>
    </source>
</evidence>
<dbReference type="SUPFAM" id="SSF51905">
    <property type="entry name" value="FAD/NAD(P)-binding domain"/>
    <property type="match status" value="1"/>
</dbReference>
<keyword evidence="2" id="KW-0285">Flavoprotein</keyword>
<dbReference type="AlphaFoldDB" id="A0A4R0RJ83"/>
<dbReference type="STRING" id="92696.A0A4R0RJ83"/>
<evidence type="ECO:0000256" key="5">
    <source>
        <dbReference type="ARBA" id="ARBA00023033"/>
    </source>
</evidence>
<organism evidence="8 9">
    <name type="scientific">Steccherinum ochraceum</name>
    <dbReference type="NCBI Taxonomy" id="92696"/>
    <lineage>
        <taxon>Eukaryota</taxon>
        <taxon>Fungi</taxon>
        <taxon>Dikarya</taxon>
        <taxon>Basidiomycota</taxon>
        <taxon>Agaricomycotina</taxon>
        <taxon>Agaricomycetes</taxon>
        <taxon>Polyporales</taxon>
        <taxon>Steccherinaceae</taxon>
        <taxon>Steccherinum</taxon>
    </lineage>
</organism>
<gene>
    <name evidence="8" type="ORF">EIP91_000408</name>
</gene>
<reference evidence="8 9" key="1">
    <citation type="submission" date="2018-11" db="EMBL/GenBank/DDBJ databases">
        <title>Genome assembly of Steccherinum ochraceum LE-BIN_3174, the white-rot fungus of the Steccherinaceae family (The Residual Polyporoid clade, Polyporales, Basidiomycota).</title>
        <authorList>
            <person name="Fedorova T.V."/>
            <person name="Glazunova O.A."/>
            <person name="Landesman E.O."/>
            <person name="Moiseenko K.V."/>
            <person name="Psurtseva N.V."/>
            <person name="Savinova O.S."/>
            <person name="Shakhova N.V."/>
            <person name="Tyazhelova T.V."/>
            <person name="Vasina D.V."/>
        </authorList>
    </citation>
    <scope>NUCLEOTIDE SEQUENCE [LARGE SCALE GENOMIC DNA]</scope>
    <source>
        <strain evidence="8 9">LE-BIN_3174</strain>
    </source>
</reference>
<feature type="signal peptide" evidence="6">
    <location>
        <begin position="1"/>
        <end position="21"/>
    </location>
</feature>
<evidence type="ECO:0000259" key="7">
    <source>
        <dbReference type="Pfam" id="PF01494"/>
    </source>
</evidence>
<evidence type="ECO:0000256" key="2">
    <source>
        <dbReference type="ARBA" id="ARBA00022630"/>
    </source>
</evidence>
<keyword evidence="3" id="KW-0274">FAD</keyword>
<evidence type="ECO:0000313" key="8">
    <source>
        <dbReference type="EMBL" id="TCD67182.1"/>
    </source>
</evidence>
<sequence length="428" mass="46621">MPASLRLSLIVVGGGIGGLSAAVQLSRAGHSVTVLEGARATEDTGAGINVPPNAARILSNLGLGELLHKYGVYPSAIVYRRYENGQVLARHDASQMQEKHGASYYNIHRGELIGGLIDLARTYEHTEVRFDSPVASVNPPDNTESKPSVTLKDGSKLYADIVIGADGIRSIVRPVVTGSSDRPSDTGDVAFRSLIPTDKMLADPDLAPLVVDQEVNVWLGPGRHIVAYNISGKKQYHLAIARPGDPSLYTNESWIVATEPEVMRDGFDGWEPRVTKLFNLVEVANKRKLVDRPPILEWIHPSKRIILLGDACHPMLPYRAQGAAMAMEDAATLGVLFSYVSTTSDIDDFVVAYQEQRAVRCGDAQRASHLNREEFHMPDGDAQKARDAKYAHGNPIAVEKGNRNAFDYDAAEVAKAWLRERGIEVDAA</sequence>
<dbReference type="OrthoDB" id="9993796at2759"/>
<evidence type="ECO:0000256" key="1">
    <source>
        <dbReference type="ARBA" id="ARBA00007992"/>
    </source>
</evidence>
<dbReference type="SUPFAM" id="SSF54373">
    <property type="entry name" value="FAD-linked reductases, C-terminal domain"/>
    <property type="match status" value="1"/>
</dbReference>
<keyword evidence="5" id="KW-0503">Monooxygenase</keyword>
<keyword evidence="6" id="KW-0732">Signal</keyword>
<evidence type="ECO:0000256" key="4">
    <source>
        <dbReference type="ARBA" id="ARBA00023002"/>
    </source>
</evidence>
<dbReference type="GO" id="GO:0004497">
    <property type="term" value="F:monooxygenase activity"/>
    <property type="evidence" value="ECO:0007669"/>
    <property type="project" value="UniProtKB-KW"/>
</dbReference>
<dbReference type="EMBL" id="RWJN01000107">
    <property type="protein sequence ID" value="TCD67182.1"/>
    <property type="molecule type" value="Genomic_DNA"/>
</dbReference>